<dbReference type="Proteomes" id="UP000239757">
    <property type="component" value="Unassembled WGS sequence"/>
</dbReference>
<organism evidence="1 2">
    <name type="scientific">Gossypium barbadense</name>
    <name type="common">Sea Island cotton</name>
    <name type="synonym">Hibiscus barbadensis</name>
    <dbReference type="NCBI Taxonomy" id="3634"/>
    <lineage>
        <taxon>Eukaryota</taxon>
        <taxon>Viridiplantae</taxon>
        <taxon>Streptophyta</taxon>
        <taxon>Embryophyta</taxon>
        <taxon>Tracheophyta</taxon>
        <taxon>Spermatophyta</taxon>
        <taxon>Magnoliopsida</taxon>
        <taxon>eudicotyledons</taxon>
        <taxon>Gunneridae</taxon>
        <taxon>Pentapetalae</taxon>
        <taxon>rosids</taxon>
        <taxon>malvids</taxon>
        <taxon>Malvales</taxon>
        <taxon>Malvaceae</taxon>
        <taxon>Malvoideae</taxon>
        <taxon>Gossypium</taxon>
    </lineage>
</organism>
<gene>
    <name evidence="1" type="ORF">GOBAR_AA13340</name>
</gene>
<proteinExistence type="predicted"/>
<evidence type="ECO:0000313" key="2">
    <source>
        <dbReference type="Proteomes" id="UP000239757"/>
    </source>
</evidence>
<protein>
    <submittedName>
        <fullName evidence="1">Uncharacterized protein</fullName>
    </submittedName>
</protein>
<reference evidence="1 2" key="1">
    <citation type="submission" date="2015-01" db="EMBL/GenBank/DDBJ databases">
        <title>Genome of allotetraploid Gossypium barbadense reveals genomic plasticity and fiber elongation in cotton evolution.</title>
        <authorList>
            <person name="Chen X."/>
            <person name="Liu X."/>
            <person name="Zhao B."/>
            <person name="Zheng H."/>
            <person name="Hu Y."/>
            <person name="Lu G."/>
            <person name="Yang C."/>
            <person name="Chen J."/>
            <person name="Shan C."/>
            <person name="Zhang L."/>
            <person name="Zhou Y."/>
            <person name="Wang L."/>
            <person name="Guo W."/>
            <person name="Bai Y."/>
            <person name="Ruan J."/>
            <person name="Shangguan X."/>
            <person name="Mao Y."/>
            <person name="Jiang J."/>
            <person name="Zhu Y."/>
            <person name="Lei J."/>
            <person name="Kang H."/>
            <person name="Chen S."/>
            <person name="He X."/>
            <person name="Wang R."/>
            <person name="Wang Y."/>
            <person name="Chen J."/>
            <person name="Wang L."/>
            <person name="Yu S."/>
            <person name="Wang B."/>
            <person name="Wei J."/>
            <person name="Song S."/>
            <person name="Lu X."/>
            <person name="Gao Z."/>
            <person name="Gu W."/>
            <person name="Deng X."/>
            <person name="Ma D."/>
            <person name="Wang S."/>
            <person name="Liang W."/>
            <person name="Fang L."/>
            <person name="Cai C."/>
            <person name="Zhu X."/>
            <person name="Zhou B."/>
            <person name="Zhang Y."/>
            <person name="Chen Z."/>
            <person name="Xu S."/>
            <person name="Zhu R."/>
            <person name="Wang S."/>
            <person name="Zhang T."/>
            <person name="Zhao G."/>
        </authorList>
    </citation>
    <scope>NUCLEOTIDE SEQUENCE [LARGE SCALE GENOMIC DNA]</scope>
    <source>
        <strain evidence="2">cv. Xinhai21</strain>
        <tissue evidence="1">Leaf</tissue>
    </source>
</reference>
<sequence length="89" mass="10212">MYRAVCGRAWTVEGIGSVGWMLLLWRGRDVGGLESWCEARMVGSYKLFLQDLVFFAMQAAHEDWSEFGCIIHEGKDLVGDRNISVQWIR</sequence>
<accession>A0A2P5XVM1</accession>
<name>A0A2P5XVM1_GOSBA</name>
<dbReference type="AlphaFoldDB" id="A0A2P5XVM1"/>
<dbReference type="EMBL" id="KZ664157">
    <property type="protein sequence ID" value="PPS07306.1"/>
    <property type="molecule type" value="Genomic_DNA"/>
</dbReference>
<evidence type="ECO:0000313" key="1">
    <source>
        <dbReference type="EMBL" id="PPS07306.1"/>
    </source>
</evidence>